<feature type="region of interest" description="Disordered" evidence="1">
    <location>
        <begin position="209"/>
        <end position="230"/>
    </location>
</feature>
<accession>A0ABU7YUG8</accession>
<evidence type="ECO:0000256" key="2">
    <source>
        <dbReference type="SAM" id="Phobius"/>
    </source>
</evidence>
<feature type="transmembrane region" description="Helical" evidence="2">
    <location>
        <begin position="124"/>
        <end position="143"/>
    </location>
</feature>
<dbReference type="PANTHER" id="PTHR43596:SF1">
    <property type="entry name" value="ADP,ATP CARRIER PROTEIN"/>
    <property type="match status" value="1"/>
</dbReference>
<protein>
    <recommendedName>
        <fullName evidence="5">ADP,ATP carrier protein</fullName>
    </recommendedName>
</protein>
<name>A0ABU7YUG8_9GAMM</name>
<comment type="caution">
    <text evidence="3">The sequence shown here is derived from an EMBL/GenBank/DDBJ whole genome shotgun (WGS) entry which is preliminary data.</text>
</comment>
<feature type="transmembrane region" description="Helical" evidence="2">
    <location>
        <begin position="245"/>
        <end position="267"/>
    </location>
</feature>
<feature type="transmembrane region" description="Helical" evidence="2">
    <location>
        <begin position="391"/>
        <end position="412"/>
    </location>
</feature>
<dbReference type="PANTHER" id="PTHR43596">
    <property type="entry name" value="ADP,ATP CARRIER PROTEIN"/>
    <property type="match status" value="1"/>
</dbReference>
<feature type="transmembrane region" description="Helical" evidence="2">
    <location>
        <begin position="298"/>
        <end position="318"/>
    </location>
</feature>
<dbReference type="Proteomes" id="UP001355056">
    <property type="component" value="Unassembled WGS sequence"/>
</dbReference>
<keyword evidence="2" id="KW-0472">Membrane</keyword>
<organism evidence="3 4">
    <name type="scientific">Novilysobacter erysipheiresistens</name>
    <dbReference type="NCBI Taxonomy" id="1749332"/>
    <lineage>
        <taxon>Bacteria</taxon>
        <taxon>Pseudomonadati</taxon>
        <taxon>Pseudomonadota</taxon>
        <taxon>Gammaproteobacteria</taxon>
        <taxon>Lysobacterales</taxon>
        <taxon>Lysobacteraceae</taxon>
        <taxon>Novilysobacter</taxon>
    </lineage>
</organism>
<feature type="transmembrane region" description="Helical" evidence="2">
    <location>
        <begin position="27"/>
        <end position="44"/>
    </location>
</feature>
<keyword evidence="4" id="KW-1185">Reference proteome</keyword>
<sequence length="484" mass="52537">MRSPQLSLPERGLQLLASVRPGEGRSIGLMLLQVFLLLLAYYLIRPVREALILVDGTPEVRSYAVGAVAVTLIFLIPLYQLLFDRLDGQGGKSALMRWVMAFFVSNLLLFSALGALGVPIGVPFFVWVGVFSVMLVAQFWAFATDLFNLHAGKRLFGLIAVGSALGAWTGSQLSGQLFASIGPYRLMLVSALLLGCVAWLGRHVEASVPEHSRGDGADVEESEPQPAPRPGQFLGGFNVVLRSRYLLLIAAFVTVINWVNSTGGYILSTFVDRRAGQLVAADPTLDPGAVIGQFYSDYFGWISLLQLLLQMFVVSRILRCLGVRTALLMLPLVMVANYAMIAWMPLFALVRVTMIAESSFNYSVHGTSCHSLFLPLSRREKYIGQTTIDTFFWRFGDLLHALMILAATRWLALGISQILLVNLALAMVAFAIAVLIGRRHERNEAASEHLPAQPVAATARMPIEISASGATSPPAAPVPGAVPG</sequence>
<feature type="transmembrane region" description="Helical" evidence="2">
    <location>
        <begin position="95"/>
        <end position="118"/>
    </location>
</feature>
<dbReference type="InterPro" id="IPR036259">
    <property type="entry name" value="MFS_trans_sf"/>
</dbReference>
<dbReference type="SUPFAM" id="SSF103473">
    <property type="entry name" value="MFS general substrate transporter"/>
    <property type="match status" value="1"/>
</dbReference>
<feature type="transmembrane region" description="Helical" evidence="2">
    <location>
        <begin position="325"/>
        <end position="350"/>
    </location>
</feature>
<dbReference type="RefSeq" id="WP_332613733.1">
    <property type="nucleotide sequence ID" value="NZ_JAXGFP010000001.1"/>
</dbReference>
<feature type="transmembrane region" description="Helical" evidence="2">
    <location>
        <begin position="155"/>
        <end position="171"/>
    </location>
</feature>
<gene>
    <name evidence="3" type="ORF">SNE34_00670</name>
</gene>
<keyword evidence="2" id="KW-0812">Transmembrane</keyword>
<dbReference type="EMBL" id="JAXGFP010000001">
    <property type="protein sequence ID" value="MEG3182526.1"/>
    <property type="molecule type" value="Genomic_DNA"/>
</dbReference>
<evidence type="ECO:0008006" key="5">
    <source>
        <dbReference type="Google" id="ProtNLM"/>
    </source>
</evidence>
<reference evidence="3 4" key="1">
    <citation type="journal article" date="2016" name="Int. J. Syst. Evol. Microbiol.">
        <title>Lysobacter erysipheiresistens sp. nov., an antagonist of powdery mildew, isolated from tobacco-cultivated soil.</title>
        <authorList>
            <person name="Xie B."/>
            <person name="Li T."/>
            <person name="Lin X."/>
            <person name="Wang C.J."/>
            <person name="Chen Y.J."/>
            <person name="Liu W.J."/>
            <person name="Zhao Z.W."/>
        </authorList>
    </citation>
    <scope>NUCLEOTIDE SEQUENCE [LARGE SCALE GENOMIC DNA]</scope>
    <source>
        <strain evidence="3 4">RS-LYSO-3</strain>
    </source>
</reference>
<evidence type="ECO:0000313" key="4">
    <source>
        <dbReference type="Proteomes" id="UP001355056"/>
    </source>
</evidence>
<feature type="transmembrane region" description="Helical" evidence="2">
    <location>
        <begin position="183"/>
        <end position="201"/>
    </location>
</feature>
<feature type="transmembrane region" description="Helical" evidence="2">
    <location>
        <begin position="418"/>
        <end position="437"/>
    </location>
</feature>
<evidence type="ECO:0000313" key="3">
    <source>
        <dbReference type="EMBL" id="MEG3182526.1"/>
    </source>
</evidence>
<proteinExistence type="predicted"/>
<keyword evidence="2" id="KW-1133">Transmembrane helix</keyword>
<feature type="transmembrane region" description="Helical" evidence="2">
    <location>
        <begin position="64"/>
        <end position="83"/>
    </location>
</feature>
<evidence type="ECO:0000256" key="1">
    <source>
        <dbReference type="SAM" id="MobiDB-lite"/>
    </source>
</evidence>